<organism evidence="4 5">
    <name type="scientific">Thalassotalea loyana</name>
    <dbReference type="NCBI Taxonomy" id="280483"/>
    <lineage>
        <taxon>Bacteria</taxon>
        <taxon>Pseudomonadati</taxon>
        <taxon>Pseudomonadota</taxon>
        <taxon>Gammaproteobacteria</taxon>
        <taxon>Alteromonadales</taxon>
        <taxon>Colwelliaceae</taxon>
        <taxon>Thalassotalea</taxon>
    </lineage>
</organism>
<dbReference type="InterPro" id="IPR058625">
    <property type="entry name" value="MdtA-like_BSH"/>
</dbReference>
<feature type="domain" description="Multidrug resistance protein MdtA-like barrel-sandwich hybrid" evidence="3">
    <location>
        <begin position="67"/>
        <end position="198"/>
    </location>
</feature>
<dbReference type="PROSITE" id="PS51257">
    <property type="entry name" value="PROKAR_LIPOPROTEIN"/>
    <property type="match status" value="1"/>
</dbReference>
<keyword evidence="2" id="KW-0732">Signal</keyword>
<dbReference type="Gene3D" id="2.40.50.100">
    <property type="match status" value="1"/>
</dbReference>
<evidence type="ECO:0000256" key="1">
    <source>
        <dbReference type="ARBA" id="ARBA00009477"/>
    </source>
</evidence>
<dbReference type="RefSeq" id="WP_284295826.1">
    <property type="nucleotide sequence ID" value="NZ_BSSV01000001.1"/>
</dbReference>
<feature type="signal peptide" evidence="2">
    <location>
        <begin position="1"/>
        <end position="18"/>
    </location>
</feature>
<evidence type="ECO:0000259" key="3">
    <source>
        <dbReference type="Pfam" id="PF25917"/>
    </source>
</evidence>
<evidence type="ECO:0000313" key="4">
    <source>
        <dbReference type="EMBL" id="GLX84282.1"/>
    </source>
</evidence>
<dbReference type="PANTHER" id="PTHR30469">
    <property type="entry name" value="MULTIDRUG RESISTANCE PROTEIN MDTA"/>
    <property type="match status" value="1"/>
</dbReference>
<dbReference type="Pfam" id="PF25917">
    <property type="entry name" value="BSH_RND"/>
    <property type="match status" value="1"/>
</dbReference>
<dbReference type="InterPro" id="IPR006143">
    <property type="entry name" value="RND_pump_MFP"/>
</dbReference>
<protein>
    <submittedName>
        <fullName evidence="4">RND transporter MFP subunit</fullName>
    </submittedName>
</protein>
<evidence type="ECO:0000256" key="2">
    <source>
        <dbReference type="SAM" id="SignalP"/>
    </source>
</evidence>
<name>A0ABQ6H820_9GAMM</name>
<feature type="chain" id="PRO_5045833411" evidence="2">
    <location>
        <begin position="19"/>
        <end position="364"/>
    </location>
</feature>
<dbReference type="Proteomes" id="UP001157134">
    <property type="component" value="Unassembled WGS sequence"/>
</dbReference>
<dbReference type="NCBIfam" id="TIGR01730">
    <property type="entry name" value="RND_mfp"/>
    <property type="match status" value="1"/>
</dbReference>
<comment type="similarity">
    <text evidence="1">Belongs to the membrane fusion protein (MFP) (TC 8.A.1) family.</text>
</comment>
<dbReference type="Gene3D" id="2.40.30.170">
    <property type="match status" value="1"/>
</dbReference>
<accession>A0ABQ6H820</accession>
<sequence length="364" mass="40523">MFKHIVILIFTIFLTACSQPEANEQPTANYATADLVQLEATDSYQIPRAYIGKISTNQFTPLSFEYNGTLDTLYVDDGDQVQKGDILAQLNTQLVKIKLDELNAQLAQNNAQIKLNESNLTRINELKKENYASDQTFDELTAQQAILAASQEQLKANIDALNYQINRSQLIAPFNGTVSKRNVAQGANIQAGAPVFQLIKQNDHEVKVGVSSELASGLSVGQQIEVEIGKKIHAGQIIRIGRQINASNRTVNLRIALDQNVQAYNDQLARVFINQTIKQSGYWVPMSALTDGIRGQWNILIAKPVENHYQLELTSVKVNYTTQNRAFITGIDKDNSLFVGQGVHKFVPQQLVKKRAELIAENKL</sequence>
<dbReference type="Gene3D" id="1.10.287.470">
    <property type="entry name" value="Helix hairpin bin"/>
    <property type="match status" value="1"/>
</dbReference>
<comment type="caution">
    <text evidence="4">The sequence shown here is derived from an EMBL/GenBank/DDBJ whole genome shotgun (WGS) entry which is preliminary data.</text>
</comment>
<evidence type="ECO:0000313" key="5">
    <source>
        <dbReference type="Proteomes" id="UP001157134"/>
    </source>
</evidence>
<proteinExistence type="inferred from homology"/>
<dbReference type="PANTHER" id="PTHR30469:SF11">
    <property type="entry name" value="BLL4320 PROTEIN"/>
    <property type="match status" value="1"/>
</dbReference>
<dbReference type="EMBL" id="BSSV01000001">
    <property type="protein sequence ID" value="GLX84282.1"/>
    <property type="molecule type" value="Genomic_DNA"/>
</dbReference>
<keyword evidence="5" id="KW-1185">Reference proteome</keyword>
<reference evidence="4 5" key="1">
    <citation type="submission" date="2023-03" db="EMBL/GenBank/DDBJ databases">
        <title>Thalassotalea loyana LMG 22536T draft genome sequence.</title>
        <authorList>
            <person name="Sawabe T."/>
        </authorList>
    </citation>
    <scope>NUCLEOTIDE SEQUENCE [LARGE SCALE GENOMIC DNA]</scope>
    <source>
        <strain evidence="4 5">LMG 22536</strain>
    </source>
</reference>
<dbReference type="SUPFAM" id="SSF111369">
    <property type="entry name" value="HlyD-like secretion proteins"/>
    <property type="match status" value="1"/>
</dbReference>
<gene>
    <name evidence="4" type="ORF">tloyanaT_05340</name>
</gene>